<dbReference type="InterPro" id="IPR018202">
    <property type="entry name" value="Ser_caboxypep_ser_AS"/>
</dbReference>
<dbReference type="Gene3D" id="3.40.50.1820">
    <property type="entry name" value="alpha/beta hydrolase"/>
    <property type="match status" value="2"/>
</dbReference>
<dbReference type="InterPro" id="IPR001563">
    <property type="entry name" value="Peptidase_S10"/>
</dbReference>
<dbReference type="InterPro" id="IPR029058">
    <property type="entry name" value="AB_hydrolase_fold"/>
</dbReference>
<dbReference type="PANTHER" id="PTHR11802:SF132">
    <property type="entry name" value="SERINE CARBOXYPEPTIDASE-LIKE 36-RELATED"/>
    <property type="match status" value="1"/>
</dbReference>
<keyword evidence="9" id="KW-1185">Reference proteome</keyword>
<evidence type="ECO:0000313" key="9">
    <source>
        <dbReference type="Proteomes" id="UP001497480"/>
    </source>
</evidence>
<evidence type="ECO:0000256" key="6">
    <source>
        <dbReference type="RuleBase" id="RU361156"/>
    </source>
</evidence>
<dbReference type="AlphaFoldDB" id="A0AAV1YB61"/>
<name>A0AAV1YB61_LUPLU</name>
<accession>A0AAV1YB61</accession>
<dbReference type="EC" id="3.4.16.-" evidence="6"/>
<keyword evidence="6" id="KW-0121">Carboxypeptidase</keyword>
<keyword evidence="6" id="KW-0378">Hydrolase</keyword>
<evidence type="ECO:0000256" key="3">
    <source>
        <dbReference type="ARBA" id="ARBA00022525"/>
    </source>
</evidence>
<dbReference type="GO" id="GO:0006508">
    <property type="term" value="P:proteolysis"/>
    <property type="evidence" value="ECO:0007669"/>
    <property type="project" value="UniProtKB-KW"/>
</dbReference>
<dbReference type="GO" id="GO:0004185">
    <property type="term" value="F:serine-type carboxypeptidase activity"/>
    <property type="evidence" value="ECO:0007669"/>
    <property type="project" value="UniProtKB-UniRule"/>
</dbReference>
<evidence type="ECO:0000313" key="8">
    <source>
        <dbReference type="EMBL" id="CAL0331023.1"/>
    </source>
</evidence>
<dbReference type="Pfam" id="PF00450">
    <property type="entry name" value="Peptidase_S10"/>
    <property type="match status" value="1"/>
</dbReference>
<keyword evidence="5" id="KW-0325">Glycoprotein</keyword>
<evidence type="ECO:0000256" key="1">
    <source>
        <dbReference type="ARBA" id="ARBA00004613"/>
    </source>
</evidence>
<evidence type="ECO:0000256" key="4">
    <source>
        <dbReference type="ARBA" id="ARBA00022729"/>
    </source>
</evidence>
<evidence type="ECO:0000256" key="2">
    <source>
        <dbReference type="ARBA" id="ARBA00009431"/>
    </source>
</evidence>
<sequence length="194" mass="22530">MRSKIYPFTQAWRVNEREEKRVNEREEKRVNEGEREVKRVNEREKTVKKIEESPGCSSRAYGAMIFYSNRSPDYDTSGDRKTTTNNYIFLVNWLERFPEYKKRDFYIVGESYAGNYVPQLAHTILHINKNANKTIINLKGIMVGGYAEVYSGGLTFTTMREAGHEVPSYQLGRALSLIMHFLKCTPLPTTKTQP</sequence>
<comment type="subcellular location">
    <subcellularLocation>
        <location evidence="1">Secreted</location>
    </subcellularLocation>
</comment>
<dbReference type="EMBL" id="CAXHTB010000023">
    <property type="protein sequence ID" value="CAL0331023.1"/>
    <property type="molecule type" value="Genomic_DNA"/>
</dbReference>
<dbReference type="SUPFAM" id="SSF53474">
    <property type="entry name" value="alpha/beta-Hydrolases"/>
    <property type="match status" value="2"/>
</dbReference>
<comment type="similarity">
    <text evidence="2 6">Belongs to the peptidase S10 family.</text>
</comment>
<protein>
    <recommendedName>
        <fullName evidence="6">Carboxypeptidase</fullName>
        <ecNumber evidence="6">3.4.16.-</ecNumber>
    </recommendedName>
</protein>
<comment type="caution">
    <text evidence="8">The sequence shown here is derived from an EMBL/GenBank/DDBJ whole genome shotgun (WGS) entry which is preliminary data.</text>
</comment>
<keyword evidence="4" id="KW-0732">Signal</keyword>
<dbReference type="PROSITE" id="PS00131">
    <property type="entry name" value="CARBOXYPEPT_SER_SER"/>
    <property type="match status" value="1"/>
</dbReference>
<feature type="coiled-coil region" evidence="7">
    <location>
        <begin position="16"/>
        <end position="43"/>
    </location>
</feature>
<dbReference type="PANTHER" id="PTHR11802">
    <property type="entry name" value="SERINE PROTEASE FAMILY S10 SERINE CARBOXYPEPTIDASE"/>
    <property type="match status" value="1"/>
</dbReference>
<reference evidence="8 9" key="1">
    <citation type="submission" date="2024-03" db="EMBL/GenBank/DDBJ databases">
        <authorList>
            <person name="Martinez-Hernandez J."/>
        </authorList>
    </citation>
    <scope>NUCLEOTIDE SEQUENCE [LARGE SCALE GENOMIC DNA]</scope>
</reference>
<evidence type="ECO:0000256" key="5">
    <source>
        <dbReference type="ARBA" id="ARBA00023180"/>
    </source>
</evidence>
<keyword evidence="3" id="KW-0964">Secreted</keyword>
<keyword evidence="7" id="KW-0175">Coiled coil</keyword>
<gene>
    <name evidence="8" type="ORF">LLUT_LOCUS32083</name>
</gene>
<evidence type="ECO:0000256" key="7">
    <source>
        <dbReference type="SAM" id="Coils"/>
    </source>
</evidence>
<proteinExistence type="inferred from homology"/>
<dbReference type="Proteomes" id="UP001497480">
    <property type="component" value="Unassembled WGS sequence"/>
</dbReference>
<organism evidence="8 9">
    <name type="scientific">Lupinus luteus</name>
    <name type="common">European yellow lupine</name>
    <dbReference type="NCBI Taxonomy" id="3873"/>
    <lineage>
        <taxon>Eukaryota</taxon>
        <taxon>Viridiplantae</taxon>
        <taxon>Streptophyta</taxon>
        <taxon>Embryophyta</taxon>
        <taxon>Tracheophyta</taxon>
        <taxon>Spermatophyta</taxon>
        <taxon>Magnoliopsida</taxon>
        <taxon>eudicotyledons</taxon>
        <taxon>Gunneridae</taxon>
        <taxon>Pentapetalae</taxon>
        <taxon>rosids</taxon>
        <taxon>fabids</taxon>
        <taxon>Fabales</taxon>
        <taxon>Fabaceae</taxon>
        <taxon>Papilionoideae</taxon>
        <taxon>50 kb inversion clade</taxon>
        <taxon>genistoids sensu lato</taxon>
        <taxon>core genistoids</taxon>
        <taxon>Genisteae</taxon>
        <taxon>Lupinus</taxon>
    </lineage>
</organism>
<dbReference type="GO" id="GO:0005773">
    <property type="term" value="C:vacuole"/>
    <property type="evidence" value="ECO:0007669"/>
    <property type="project" value="TreeGrafter"/>
</dbReference>
<dbReference type="GO" id="GO:0005576">
    <property type="term" value="C:extracellular region"/>
    <property type="evidence" value="ECO:0007669"/>
    <property type="project" value="UniProtKB-SubCell"/>
</dbReference>
<keyword evidence="6" id="KW-0645">Protease</keyword>